<proteinExistence type="predicted"/>
<gene>
    <name evidence="1" type="ORF">SETTUDRAFT_53802</name>
</gene>
<evidence type="ECO:0000313" key="2">
    <source>
        <dbReference type="Proteomes" id="UP000016935"/>
    </source>
</evidence>
<dbReference type="HOGENOM" id="CLU_2801138_0_0_1"/>
<feature type="non-terminal residue" evidence="1">
    <location>
        <position position="1"/>
    </location>
</feature>
<reference evidence="1 2" key="2">
    <citation type="journal article" date="2013" name="PLoS Genet.">
        <title>Comparative genome structure, secondary metabolite, and effector coding capacity across Cochliobolus pathogens.</title>
        <authorList>
            <person name="Condon B.J."/>
            <person name="Leng Y."/>
            <person name="Wu D."/>
            <person name="Bushley K.E."/>
            <person name="Ohm R.A."/>
            <person name="Otillar R."/>
            <person name="Martin J."/>
            <person name="Schackwitz W."/>
            <person name="Grimwood J."/>
            <person name="MohdZainudin N."/>
            <person name="Xue C."/>
            <person name="Wang R."/>
            <person name="Manning V.A."/>
            <person name="Dhillon B."/>
            <person name="Tu Z.J."/>
            <person name="Steffenson B.J."/>
            <person name="Salamov A."/>
            <person name="Sun H."/>
            <person name="Lowry S."/>
            <person name="LaButti K."/>
            <person name="Han J."/>
            <person name="Copeland A."/>
            <person name="Lindquist E."/>
            <person name="Barry K."/>
            <person name="Schmutz J."/>
            <person name="Baker S.E."/>
            <person name="Ciuffetti L.M."/>
            <person name="Grigoriev I.V."/>
            <person name="Zhong S."/>
            <person name="Turgeon B.G."/>
        </authorList>
    </citation>
    <scope>NUCLEOTIDE SEQUENCE [LARGE SCALE GENOMIC DNA]</scope>
    <source>
        <strain evidence="2">28A</strain>
    </source>
</reference>
<keyword evidence="2" id="KW-1185">Reference proteome</keyword>
<accession>R0KET4</accession>
<dbReference type="Proteomes" id="UP000016935">
    <property type="component" value="Unassembled WGS sequence"/>
</dbReference>
<evidence type="ECO:0000313" key="1">
    <source>
        <dbReference type="EMBL" id="EOA87834.1"/>
    </source>
</evidence>
<feature type="non-terminal residue" evidence="1">
    <location>
        <position position="68"/>
    </location>
</feature>
<dbReference type="GeneID" id="19405196"/>
<sequence length="68" mass="7818">GHMEDVEGMDSEKCDLLRVNYRRDTHEFAKGDSHYQLRRELCDEGVMDHVTLDLALNKSFDGGGRGKY</sequence>
<organism evidence="1 2">
    <name type="scientific">Exserohilum turcicum (strain 28A)</name>
    <name type="common">Northern leaf blight fungus</name>
    <name type="synonym">Setosphaeria turcica</name>
    <dbReference type="NCBI Taxonomy" id="671987"/>
    <lineage>
        <taxon>Eukaryota</taxon>
        <taxon>Fungi</taxon>
        <taxon>Dikarya</taxon>
        <taxon>Ascomycota</taxon>
        <taxon>Pezizomycotina</taxon>
        <taxon>Dothideomycetes</taxon>
        <taxon>Pleosporomycetidae</taxon>
        <taxon>Pleosporales</taxon>
        <taxon>Pleosporineae</taxon>
        <taxon>Pleosporaceae</taxon>
        <taxon>Exserohilum</taxon>
    </lineage>
</organism>
<dbReference type="EMBL" id="KB908570">
    <property type="protein sequence ID" value="EOA87834.1"/>
    <property type="molecule type" value="Genomic_DNA"/>
</dbReference>
<dbReference type="AlphaFoldDB" id="R0KET4"/>
<dbReference type="OrthoDB" id="10381720at2759"/>
<protein>
    <submittedName>
        <fullName evidence="1">Uncharacterized protein</fullName>
    </submittedName>
</protein>
<reference evidence="1 2" key="1">
    <citation type="journal article" date="2012" name="PLoS Pathog.">
        <title>Diverse lifestyles and strategies of plant pathogenesis encoded in the genomes of eighteen Dothideomycetes fungi.</title>
        <authorList>
            <person name="Ohm R.A."/>
            <person name="Feau N."/>
            <person name="Henrissat B."/>
            <person name="Schoch C.L."/>
            <person name="Horwitz B.A."/>
            <person name="Barry K.W."/>
            <person name="Condon B.J."/>
            <person name="Copeland A.C."/>
            <person name="Dhillon B."/>
            <person name="Glaser F."/>
            <person name="Hesse C.N."/>
            <person name="Kosti I."/>
            <person name="LaButti K."/>
            <person name="Lindquist E.A."/>
            <person name="Lucas S."/>
            <person name="Salamov A.A."/>
            <person name="Bradshaw R.E."/>
            <person name="Ciuffetti L."/>
            <person name="Hamelin R.C."/>
            <person name="Kema G.H.J."/>
            <person name="Lawrence C."/>
            <person name="Scott J.A."/>
            <person name="Spatafora J.W."/>
            <person name="Turgeon B.G."/>
            <person name="de Wit P.J.G.M."/>
            <person name="Zhong S."/>
            <person name="Goodwin S.B."/>
            <person name="Grigoriev I.V."/>
        </authorList>
    </citation>
    <scope>NUCLEOTIDE SEQUENCE [LARGE SCALE GENOMIC DNA]</scope>
    <source>
        <strain evidence="2">28A</strain>
    </source>
</reference>
<name>R0KET4_EXST2</name>
<dbReference type="RefSeq" id="XP_008024568.1">
    <property type="nucleotide sequence ID" value="XM_008026377.2"/>
</dbReference>